<dbReference type="Proteomes" id="UP000472268">
    <property type="component" value="Unplaced"/>
</dbReference>
<accession>A0A673VGS6</accession>
<evidence type="ECO:0000313" key="2">
    <source>
        <dbReference type="Proteomes" id="UP000472268"/>
    </source>
</evidence>
<evidence type="ECO:0000313" key="1">
    <source>
        <dbReference type="Ensembl" id="ENSSSUP00005032972.1"/>
    </source>
</evidence>
<organism evidence="1 2">
    <name type="scientific">Suricata suricatta</name>
    <name type="common">Meerkat</name>
    <dbReference type="NCBI Taxonomy" id="37032"/>
    <lineage>
        <taxon>Eukaryota</taxon>
        <taxon>Metazoa</taxon>
        <taxon>Chordata</taxon>
        <taxon>Craniata</taxon>
        <taxon>Vertebrata</taxon>
        <taxon>Euteleostomi</taxon>
        <taxon>Mammalia</taxon>
        <taxon>Eutheria</taxon>
        <taxon>Laurasiatheria</taxon>
        <taxon>Carnivora</taxon>
        <taxon>Feliformia</taxon>
        <taxon>Herpestidae</taxon>
        <taxon>Suricata</taxon>
    </lineage>
</organism>
<sequence length="58" mass="6226">VLAHSIVFFPVQGHGHIPVPRWRPYPVLVQCHPGTPGPLPWAVWEEAAGDDDPGGHGA</sequence>
<reference evidence="1" key="2">
    <citation type="submission" date="2025-09" db="UniProtKB">
        <authorList>
            <consortium name="Ensembl"/>
        </authorList>
    </citation>
    <scope>IDENTIFICATION</scope>
</reference>
<proteinExistence type="predicted"/>
<dbReference type="OMA" id="CHPVIPR"/>
<dbReference type="AlphaFoldDB" id="A0A673VGS6"/>
<dbReference type="Ensembl" id="ENSSSUT00005037613.1">
    <property type="protein sequence ID" value="ENSSSUP00005032972.1"/>
    <property type="gene ID" value="ENSSSUG00005021236.1"/>
</dbReference>
<protein>
    <submittedName>
        <fullName evidence="1">Uncharacterized protein</fullName>
    </submittedName>
</protein>
<name>A0A673VGS6_SURSU</name>
<keyword evidence="2" id="KW-1185">Reference proteome</keyword>
<reference evidence="1" key="1">
    <citation type="submission" date="2025-08" db="UniProtKB">
        <authorList>
            <consortium name="Ensembl"/>
        </authorList>
    </citation>
    <scope>IDENTIFICATION</scope>
</reference>